<sequence>MRREGGAIKLNRHEEALKILSKGTFIPATPLALKEDRSMDEKTQKILSHYYLDAGVGGIATAVHSTQFAIRNPEHRFLERILQLVSEEIGRFEEKHKKTIVKISGVCGETDQAVSEAVLAKRMGYDAVLLSPGGLGHLTEEELLERTKAVAEIMPVIGFYLQTAVGGRRFTYRYWENICRIPNVVAIKCASFNRYSTVDVMRAVAFSGREEKIALYTGNDDNLLVDLLTPYRFTVDGVERNIGFRGGLLGHWCVWTKKAVELFEKVKHIQGQDCIPADLLTQAAELTDINGAFFDAAHEFGGCIPGLHEILRRQGIFKNTLCLDPKETISQEQIEEINRIYRMYPQWNDDIFVAGNLDRWGLDI</sequence>
<dbReference type="SMART" id="SM01130">
    <property type="entry name" value="DHDPS"/>
    <property type="match status" value="1"/>
</dbReference>
<dbReference type="PANTHER" id="PTHR12128">
    <property type="entry name" value="DIHYDRODIPICOLINATE SYNTHASE"/>
    <property type="match status" value="1"/>
</dbReference>
<reference evidence="2 3" key="1">
    <citation type="submission" date="2018-08" db="EMBL/GenBank/DDBJ databases">
        <title>A genome reference for cultivated species of the human gut microbiota.</title>
        <authorList>
            <person name="Zou Y."/>
            <person name="Xue W."/>
            <person name="Luo G."/>
        </authorList>
    </citation>
    <scope>NUCLEOTIDE SEQUENCE [LARGE SCALE GENOMIC DNA]</scope>
    <source>
        <strain evidence="2 3">AF14-18</strain>
    </source>
</reference>
<dbReference type="SUPFAM" id="SSF51569">
    <property type="entry name" value="Aldolase"/>
    <property type="match status" value="1"/>
</dbReference>
<proteinExistence type="predicted"/>
<dbReference type="AlphaFoldDB" id="A0A412ZFG5"/>
<dbReference type="CDD" id="cd00408">
    <property type="entry name" value="DHDPS-like"/>
    <property type="match status" value="1"/>
</dbReference>
<dbReference type="InterPro" id="IPR002220">
    <property type="entry name" value="DapA-like"/>
</dbReference>
<dbReference type="PANTHER" id="PTHR12128:SF51">
    <property type="entry name" value="BLL4205 PROTEIN"/>
    <property type="match status" value="1"/>
</dbReference>
<dbReference type="InterPro" id="IPR013785">
    <property type="entry name" value="Aldolase_TIM"/>
</dbReference>
<accession>A0A412ZFG5</accession>
<dbReference type="Gene3D" id="3.20.20.70">
    <property type="entry name" value="Aldolase class I"/>
    <property type="match status" value="1"/>
</dbReference>
<evidence type="ECO:0000256" key="1">
    <source>
        <dbReference type="ARBA" id="ARBA00023239"/>
    </source>
</evidence>
<dbReference type="GO" id="GO:0008840">
    <property type="term" value="F:4-hydroxy-tetrahydrodipicolinate synthase activity"/>
    <property type="evidence" value="ECO:0007669"/>
    <property type="project" value="TreeGrafter"/>
</dbReference>
<evidence type="ECO:0000313" key="2">
    <source>
        <dbReference type="EMBL" id="RGV78925.1"/>
    </source>
</evidence>
<evidence type="ECO:0000313" key="3">
    <source>
        <dbReference type="Proteomes" id="UP000284543"/>
    </source>
</evidence>
<protein>
    <submittedName>
        <fullName evidence="2">Dihydrodipicolinate synthase family protein</fullName>
    </submittedName>
</protein>
<dbReference type="Pfam" id="PF00701">
    <property type="entry name" value="DHDPS"/>
    <property type="match status" value="1"/>
</dbReference>
<dbReference type="EMBL" id="QRZM01000001">
    <property type="protein sequence ID" value="RGV78925.1"/>
    <property type="molecule type" value="Genomic_DNA"/>
</dbReference>
<comment type="caution">
    <text evidence="2">The sequence shown here is derived from an EMBL/GenBank/DDBJ whole genome shotgun (WGS) entry which is preliminary data.</text>
</comment>
<name>A0A412ZFG5_9FIRM</name>
<keyword evidence="1" id="KW-0456">Lyase</keyword>
<organism evidence="2 3">
    <name type="scientific">Enterocloster bolteae</name>
    <dbReference type="NCBI Taxonomy" id="208479"/>
    <lineage>
        <taxon>Bacteria</taxon>
        <taxon>Bacillati</taxon>
        <taxon>Bacillota</taxon>
        <taxon>Clostridia</taxon>
        <taxon>Lachnospirales</taxon>
        <taxon>Lachnospiraceae</taxon>
        <taxon>Enterocloster</taxon>
    </lineage>
</organism>
<dbReference type="Proteomes" id="UP000284543">
    <property type="component" value="Unassembled WGS sequence"/>
</dbReference>
<gene>
    <name evidence="2" type="ORF">DWW02_04145</name>
</gene>